<dbReference type="PANTHER" id="PTHR47027:SF8">
    <property type="entry name" value="RIBONUCLEASE H"/>
    <property type="match status" value="1"/>
</dbReference>
<dbReference type="InterPro" id="IPR000477">
    <property type="entry name" value="RT_dom"/>
</dbReference>
<evidence type="ECO:0000313" key="3">
    <source>
        <dbReference type="Proteomes" id="UP000314981"/>
    </source>
</evidence>
<dbReference type="PANTHER" id="PTHR47027">
    <property type="entry name" value="REVERSE TRANSCRIPTASE DOMAIN-CONTAINING PROTEIN"/>
    <property type="match status" value="1"/>
</dbReference>
<reference evidence="2" key="2">
    <citation type="submission" date="2025-08" db="UniProtKB">
        <authorList>
            <consortium name="Ensembl"/>
        </authorList>
    </citation>
    <scope>IDENTIFICATION</scope>
</reference>
<organism evidence="2 3">
    <name type="scientific">Bos indicus x Bos taurus</name>
    <name type="common">Hybrid cattle</name>
    <dbReference type="NCBI Taxonomy" id="30522"/>
    <lineage>
        <taxon>Eukaryota</taxon>
        <taxon>Metazoa</taxon>
        <taxon>Chordata</taxon>
        <taxon>Craniata</taxon>
        <taxon>Vertebrata</taxon>
        <taxon>Euteleostomi</taxon>
        <taxon>Mammalia</taxon>
        <taxon>Eutheria</taxon>
        <taxon>Laurasiatheria</taxon>
        <taxon>Artiodactyla</taxon>
        <taxon>Ruminantia</taxon>
        <taxon>Pecora</taxon>
        <taxon>Bovidae</taxon>
        <taxon>Bovinae</taxon>
        <taxon>Bos</taxon>
    </lineage>
</organism>
<sequence length="165" mass="19075">MLFFFEKNFWQVEQVPSPGQLQNVGSDGGLECLQASLNCKDYRLATGRGKGSSARCTQRNRRLEKQIPLRTSLTWSELRRGSQKWFTPKQPPEKRARRLWRRGRKERPQFHLPLPIQYADDTTLMAESEEELKSLLMKVKEESEKVGLKLNIQKTKIMAAGPITS</sequence>
<dbReference type="AlphaFoldDB" id="A0A4W2D5R4"/>
<dbReference type="Ensembl" id="ENSBIXT00000046332.1">
    <property type="protein sequence ID" value="ENSBIXP00000014056.1"/>
    <property type="gene ID" value="ENSBIXG00000018841.1"/>
</dbReference>
<dbReference type="Proteomes" id="UP000314981">
    <property type="component" value="Chromosome 2"/>
</dbReference>
<evidence type="ECO:0000259" key="1">
    <source>
        <dbReference type="Pfam" id="PF00078"/>
    </source>
</evidence>
<name>A0A4W2D5R4_BOBOX</name>
<dbReference type="Pfam" id="PF00078">
    <property type="entry name" value="RVT_1"/>
    <property type="match status" value="1"/>
</dbReference>
<proteinExistence type="predicted"/>
<evidence type="ECO:0000313" key="2">
    <source>
        <dbReference type="Ensembl" id="ENSBIXP00000014056.1"/>
    </source>
</evidence>
<reference evidence="2 3" key="1">
    <citation type="submission" date="2018-11" db="EMBL/GenBank/DDBJ databases">
        <title>Haplotype-resolved cattle genomes.</title>
        <authorList>
            <person name="Low W.Y."/>
            <person name="Tearle R."/>
            <person name="Bickhart D.M."/>
            <person name="Rosen B.D."/>
            <person name="Koren S."/>
            <person name="Rhie A."/>
            <person name="Hiendleder S."/>
            <person name="Phillippy A.M."/>
            <person name="Smith T.P.L."/>
            <person name="Williams J.L."/>
        </authorList>
    </citation>
    <scope>NUCLEOTIDE SEQUENCE [LARGE SCALE GENOMIC DNA]</scope>
</reference>
<keyword evidence="3" id="KW-1185">Reference proteome</keyword>
<reference evidence="2" key="3">
    <citation type="submission" date="2025-09" db="UniProtKB">
        <authorList>
            <consortium name="Ensembl"/>
        </authorList>
    </citation>
    <scope>IDENTIFICATION</scope>
</reference>
<protein>
    <recommendedName>
        <fullName evidence="1">Reverse transcriptase domain-containing protein</fullName>
    </recommendedName>
</protein>
<accession>A0A4W2D5R4</accession>
<feature type="domain" description="Reverse transcriptase" evidence="1">
    <location>
        <begin position="116"/>
        <end position="158"/>
    </location>
</feature>